<feature type="domain" description="DUF6879" evidence="1">
    <location>
        <begin position="38"/>
        <end position="173"/>
    </location>
</feature>
<dbReference type="RefSeq" id="WP_090762482.1">
    <property type="nucleotide sequence ID" value="NZ_FNFB01000005.1"/>
</dbReference>
<dbReference type="InterPro" id="IPR049244">
    <property type="entry name" value="DUF6879"/>
</dbReference>
<dbReference type="Pfam" id="PF21806">
    <property type="entry name" value="DUF6879"/>
    <property type="match status" value="1"/>
</dbReference>
<dbReference type="Proteomes" id="UP000198683">
    <property type="component" value="Unassembled WGS sequence"/>
</dbReference>
<dbReference type="AlphaFoldDB" id="A0A1G8Z5J0"/>
<keyword evidence="3" id="KW-1185">Reference proteome</keyword>
<evidence type="ECO:0000313" key="3">
    <source>
        <dbReference type="Proteomes" id="UP000198683"/>
    </source>
</evidence>
<gene>
    <name evidence="2" type="ORF">SAMN05421874_105108</name>
</gene>
<organism evidence="2 3">
    <name type="scientific">Nonomuraea maritima</name>
    <dbReference type="NCBI Taxonomy" id="683260"/>
    <lineage>
        <taxon>Bacteria</taxon>
        <taxon>Bacillati</taxon>
        <taxon>Actinomycetota</taxon>
        <taxon>Actinomycetes</taxon>
        <taxon>Streptosporangiales</taxon>
        <taxon>Streptosporangiaceae</taxon>
        <taxon>Nonomuraea</taxon>
    </lineage>
</organism>
<protein>
    <recommendedName>
        <fullName evidence="1">DUF6879 domain-containing protein</fullName>
    </recommendedName>
</protein>
<name>A0A1G8Z5J0_9ACTN</name>
<evidence type="ECO:0000259" key="1">
    <source>
        <dbReference type="Pfam" id="PF21806"/>
    </source>
</evidence>
<proteinExistence type="predicted"/>
<sequence length="183" mass="20728">MLERVHEIPGVLLDAEEYLDDFWPRYRTVDGVVWKLQRVQAFPAAAPVSEDDWRRSLGLVGEGPARPFPGRRVRVVERPVTSYLRWEMHLLALRTPPAEQVRVLDAAEVSDLEGRRRLPELVVLGTAVMYEVTYDSAGVHSGARRIDALDVVDACRGELEKLFALGEDLRDYYEREIAPGTTA</sequence>
<dbReference type="STRING" id="683260.SAMN05421874_105108"/>
<reference evidence="2 3" key="1">
    <citation type="submission" date="2016-10" db="EMBL/GenBank/DDBJ databases">
        <authorList>
            <person name="de Groot N.N."/>
        </authorList>
    </citation>
    <scope>NUCLEOTIDE SEQUENCE [LARGE SCALE GENOMIC DNA]</scope>
    <source>
        <strain evidence="2 3">CGMCC 4.5681</strain>
    </source>
</reference>
<evidence type="ECO:0000313" key="2">
    <source>
        <dbReference type="EMBL" id="SDK09675.1"/>
    </source>
</evidence>
<accession>A0A1G8Z5J0</accession>
<dbReference type="EMBL" id="FNFB01000005">
    <property type="protein sequence ID" value="SDK09675.1"/>
    <property type="molecule type" value="Genomic_DNA"/>
</dbReference>